<evidence type="ECO:0000313" key="6">
    <source>
        <dbReference type="Proteomes" id="UP000460298"/>
    </source>
</evidence>
<dbReference type="Pfam" id="PF16200">
    <property type="entry name" value="Band_7_C"/>
    <property type="match status" value="1"/>
</dbReference>
<dbReference type="SUPFAM" id="SSF117892">
    <property type="entry name" value="Band 7/SPFH domain"/>
    <property type="match status" value="1"/>
</dbReference>
<feature type="transmembrane region" description="Helical" evidence="3">
    <location>
        <begin position="6"/>
        <end position="24"/>
    </location>
</feature>
<evidence type="ECO:0000256" key="3">
    <source>
        <dbReference type="SAM" id="Phobius"/>
    </source>
</evidence>
<comment type="caution">
    <text evidence="5">The sequence shown here is derived from an EMBL/GenBank/DDBJ whole genome shotgun (WGS) entry which is preliminary data.</text>
</comment>
<keyword evidence="3" id="KW-0812">Transmembrane</keyword>
<dbReference type="InterPro" id="IPR001972">
    <property type="entry name" value="Stomatin_HflK_fam"/>
</dbReference>
<comment type="subcellular location">
    <subcellularLocation>
        <location evidence="1">Membrane</location>
        <topology evidence="1">Single-pass membrane protein</topology>
    </subcellularLocation>
</comment>
<dbReference type="GO" id="GO:0005886">
    <property type="term" value="C:plasma membrane"/>
    <property type="evidence" value="ECO:0007669"/>
    <property type="project" value="UniProtKB-ARBA"/>
</dbReference>
<dbReference type="Proteomes" id="UP000460298">
    <property type="component" value="Unassembled WGS sequence"/>
</dbReference>
<evidence type="ECO:0000256" key="1">
    <source>
        <dbReference type="ARBA" id="ARBA00004167"/>
    </source>
</evidence>
<comment type="similarity">
    <text evidence="2">Belongs to the band 7/mec-2 family.</text>
</comment>
<dbReference type="InterPro" id="IPR050710">
    <property type="entry name" value="Band7/mec-2_domain"/>
</dbReference>
<reference evidence="5 6" key="1">
    <citation type="submission" date="2019-10" db="EMBL/GenBank/DDBJ databases">
        <title>Extracellular Electron Transfer in a Candidatus Methanoperedens spp. Enrichment Culture.</title>
        <authorList>
            <person name="Berger S."/>
            <person name="Rangel Shaw D."/>
            <person name="Berben T."/>
            <person name="In 'T Zandt M."/>
            <person name="Frank J."/>
            <person name="Reimann J."/>
            <person name="Jetten M.S.M."/>
            <person name="Welte C.U."/>
        </authorList>
    </citation>
    <scope>NUCLEOTIDE SEQUENCE [LARGE SCALE GENOMIC DNA]</scope>
    <source>
        <strain evidence="5">SB12</strain>
    </source>
</reference>
<proteinExistence type="inferred from homology"/>
<dbReference type="Gene3D" id="3.30.479.30">
    <property type="entry name" value="Band 7 domain"/>
    <property type="match status" value="1"/>
</dbReference>
<dbReference type="PANTHER" id="PTHR43327">
    <property type="entry name" value="STOMATIN-LIKE PROTEIN 2, MITOCHONDRIAL"/>
    <property type="match status" value="1"/>
</dbReference>
<dbReference type="InterPro" id="IPR032435">
    <property type="entry name" value="STML2-like_C"/>
</dbReference>
<dbReference type="SMART" id="SM00244">
    <property type="entry name" value="PHB"/>
    <property type="match status" value="1"/>
</dbReference>
<protein>
    <submittedName>
        <fullName evidence="5">Paraslipin</fullName>
    </submittedName>
</protein>
<dbReference type="InterPro" id="IPR001107">
    <property type="entry name" value="Band_7"/>
</dbReference>
<dbReference type="GO" id="GO:0098552">
    <property type="term" value="C:side of membrane"/>
    <property type="evidence" value="ECO:0007669"/>
    <property type="project" value="UniProtKB-ARBA"/>
</dbReference>
<sequence>MGMLDTIGLIFYVILFIYVAFKFARAIRIVPAQDVYIVERLGKYRTSLYAGFHPLIPFFDNVEYILTLKEEAIDVPSQNCITKDNVLIRVDGIIYMKVIDPYKAAYHVADYRYALIQLAQTTMRAAFGSLELDRTFEERESINAQIVRVVDEAAENWGINILRYEIQNITPPQTVLASMEKQMTAERDKRAVIARSEGDMRSMINRSEGLKQELINKSEGEKQKLINEAEGQAQEVLAIARATAAGIEKIAASIEMTGGRQAVYLSLAQEYLRKIGGIARPENTVILPMDIGSLDDIMKGLDHFAGDKHRG</sequence>
<dbReference type="Pfam" id="PF01145">
    <property type="entry name" value="Band_7"/>
    <property type="match status" value="1"/>
</dbReference>
<evidence type="ECO:0000313" key="5">
    <source>
        <dbReference type="EMBL" id="KAB2934198.1"/>
    </source>
</evidence>
<dbReference type="PANTHER" id="PTHR43327:SF10">
    <property type="entry name" value="STOMATIN-LIKE PROTEIN 2, MITOCHONDRIAL"/>
    <property type="match status" value="1"/>
</dbReference>
<keyword evidence="3" id="KW-0472">Membrane</keyword>
<keyword evidence="3" id="KW-1133">Transmembrane helix</keyword>
<dbReference type="FunFam" id="3.30.479.30:FF:000004">
    <property type="entry name" value="Putative membrane protease family, stomatin"/>
    <property type="match status" value="1"/>
</dbReference>
<accession>A0A833H3D7</accession>
<name>A0A833H3D7_9LEPT</name>
<dbReference type="CDD" id="cd08829">
    <property type="entry name" value="SPFH_paraslipin"/>
    <property type="match status" value="1"/>
</dbReference>
<feature type="domain" description="Band 7" evidence="4">
    <location>
        <begin position="25"/>
        <end position="183"/>
    </location>
</feature>
<evidence type="ECO:0000256" key="2">
    <source>
        <dbReference type="ARBA" id="ARBA00008164"/>
    </source>
</evidence>
<dbReference type="AlphaFoldDB" id="A0A833H3D7"/>
<evidence type="ECO:0000259" key="4">
    <source>
        <dbReference type="SMART" id="SM00244"/>
    </source>
</evidence>
<gene>
    <name evidence="5" type="ORF">F9K24_04015</name>
</gene>
<dbReference type="InterPro" id="IPR036013">
    <property type="entry name" value="Band_7/SPFH_dom_sf"/>
</dbReference>
<organism evidence="5 6">
    <name type="scientific">Leptonema illini</name>
    <dbReference type="NCBI Taxonomy" id="183"/>
    <lineage>
        <taxon>Bacteria</taxon>
        <taxon>Pseudomonadati</taxon>
        <taxon>Spirochaetota</taxon>
        <taxon>Spirochaetia</taxon>
        <taxon>Leptospirales</taxon>
        <taxon>Leptospiraceae</taxon>
        <taxon>Leptonema</taxon>
    </lineage>
</organism>
<dbReference type="EMBL" id="WBUI01000003">
    <property type="protein sequence ID" value="KAB2934198.1"/>
    <property type="molecule type" value="Genomic_DNA"/>
</dbReference>
<dbReference type="PRINTS" id="PR00721">
    <property type="entry name" value="STOMATIN"/>
</dbReference>